<dbReference type="AlphaFoldDB" id="A0A1X7AEQ5"/>
<keyword evidence="3" id="KW-1185">Reference proteome</keyword>
<evidence type="ECO:0000313" key="2">
    <source>
        <dbReference type="EMBL" id="SMA33528.1"/>
    </source>
</evidence>
<reference evidence="2 3" key="1">
    <citation type="submission" date="2017-03" db="EMBL/GenBank/DDBJ databases">
        <authorList>
            <person name="Afonso C.L."/>
            <person name="Miller P.J."/>
            <person name="Scott M.A."/>
            <person name="Spackman E."/>
            <person name="Goraichik I."/>
            <person name="Dimitrov K.M."/>
            <person name="Suarez D.L."/>
            <person name="Swayne D.E."/>
        </authorList>
    </citation>
    <scope>NUCLEOTIDE SEQUENCE [LARGE SCALE GENOMIC DNA]</scope>
    <source>
        <strain evidence="2">SB41UT1</strain>
    </source>
</reference>
<proteinExistence type="predicted"/>
<protein>
    <submittedName>
        <fullName evidence="2">Uncharacterized protein</fullName>
    </submittedName>
</protein>
<sequence length="128" mass="14532">MNSGSETLKVQGRKPDHVYDDGSASFGSLERHDYAKHYREIQNGRQLRATLRAGQFAWPGGYPLYLVTRSGDGLHFDCVKENFYQAVWDIRNGTDTGWKVELTTTNYECNHLTCAHCNKPIEAAYGEQ</sequence>
<dbReference type="EMBL" id="FWPT01000001">
    <property type="protein sequence ID" value="SMA33528.1"/>
    <property type="molecule type" value="Genomic_DNA"/>
</dbReference>
<accession>A0A1X7AEQ5</accession>
<gene>
    <name evidence="2" type="ORF">EHSB41UT_00294</name>
</gene>
<evidence type="ECO:0000256" key="1">
    <source>
        <dbReference type="SAM" id="MobiDB-lite"/>
    </source>
</evidence>
<name>A0A1X7AEQ5_9GAMM</name>
<evidence type="ECO:0000313" key="3">
    <source>
        <dbReference type="Proteomes" id="UP000196573"/>
    </source>
</evidence>
<organism evidence="2 3">
    <name type="scientific">Parendozoicomonas haliclonae</name>
    <dbReference type="NCBI Taxonomy" id="1960125"/>
    <lineage>
        <taxon>Bacteria</taxon>
        <taxon>Pseudomonadati</taxon>
        <taxon>Pseudomonadota</taxon>
        <taxon>Gammaproteobacteria</taxon>
        <taxon>Oceanospirillales</taxon>
        <taxon>Endozoicomonadaceae</taxon>
        <taxon>Parendozoicomonas</taxon>
    </lineage>
</organism>
<dbReference type="Proteomes" id="UP000196573">
    <property type="component" value="Unassembled WGS sequence"/>
</dbReference>
<feature type="region of interest" description="Disordered" evidence="1">
    <location>
        <begin position="1"/>
        <end position="20"/>
    </location>
</feature>